<sequence length="226" mass="26049">MNSIVKLIEFLNNNTGALTVIVNITLVIVTVIYVVLTGRLSRTSDKTIDHTLNEVHEKRQREETVKKNLIYLINSEIYMNSFIYVFSQYYLLNAKEINLKEKLRHYISSGGATIDRTSKGHIVVHTKFDTWKEINVKCAKYFSNNLMQELTGYYTGVEHAKIYSINGMPSENFVEVCKTQLVSTLKCIELLKEEDPKLRTNLEYDIDGKRLTIDESKGTIIEINKN</sequence>
<dbReference type="AlphaFoldDB" id="A0A4Y8LFS2"/>
<feature type="transmembrane region" description="Helical" evidence="1">
    <location>
        <begin position="16"/>
        <end position="36"/>
    </location>
</feature>
<keyword evidence="1" id="KW-0472">Membrane</keyword>
<evidence type="ECO:0000313" key="2">
    <source>
        <dbReference type="EMBL" id="TFE01486.1"/>
    </source>
</evidence>
<feature type="transmembrane region" description="Helical" evidence="1">
    <location>
        <begin position="69"/>
        <end position="92"/>
    </location>
</feature>
<keyword evidence="1" id="KW-1133">Transmembrane helix</keyword>
<dbReference type="EMBL" id="SORX01000004">
    <property type="protein sequence ID" value="TFE01486.1"/>
    <property type="molecule type" value="Genomic_DNA"/>
</dbReference>
<keyword evidence="3" id="KW-1185">Reference proteome</keyword>
<dbReference type="OrthoDB" id="2811306at2"/>
<evidence type="ECO:0000313" key="3">
    <source>
        <dbReference type="Proteomes" id="UP000297776"/>
    </source>
</evidence>
<name>A0A4Y8LFS2_9BACL</name>
<protein>
    <submittedName>
        <fullName evidence="2">Uncharacterized protein</fullName>
    </submittedName>
</protein>
<dbReference type="RefSeq" id="WP_134381204.1">
    <property type="nucleotide sequence ID" value="NZ_SORX01000004.1"/>
</dbReference>
<keyword evidence="1" id="KW-0812">Transmembrane</keyword>
<proteinExistence type="predicted"/>
<organism evidence="2 3">
    <name type="scientific">Jeotgalibacillus salarius</name>
    <dbReference type="NCBI Taxonomy" id="546023"/>
    <lineage>
        <taxon>Bacteria</taxon>
        <taxon>Bacillati</taxon>
        <taxon>Bacillota</taxon>
        <taxon>Bacilli</taxon>
        <taxon>Bacillales</taxon>
        <taxon>Caryophanaceae</taxon>
        <taxon>Jeotgalibacillus</taxon>
    </lineage>
</organism>
<reference evidence="2 3" key="1">
    <citation type="submission" date="2019-03" db="EMBL/GenBank/DDBJ databases">
        <authorList>
            <person name="Yang Y."/>
        </authorList>
    </citation>
    <scope>NUCLEOTIDE SEQUENCE [LARGE SCALE GENOMIC DNA]</scope>
    <source>
        <strain evidence="2 3">ASL-1</strain>
    </source>
</reference>
<dbReference type="Proteomes" id="UP000297776">
    <property type="component" value="Unassembled WGS sequence"/>
</dbReference>
<comment type="caution">
    <text evidence="2">The sequence shown here is derived from an EMBL/GenBank/DDBJ whole genome shotgun (WGS) entry which is preliminary data.</text>
</comment>
<accession>A0A4Y8LFS2</accession>
<evidence type="ECO:0000256" key="1">
    <source>
        <dbReference type="SAM" id="Phobius"/>
    </source>
</evidence>
<gene>
    <name evidence="2" type="ORF">E2626_07890</name>
</gene>